<dbReference type="EMBL" id="UYWW01009841">
    <property type="protein sequence ID" value="VDM17164.1"/>
    <property type="molecule type" value="Genomic_DNA"/>
</dbReference>
<dbReference type="AlphaFoldDB" id="A0A3P7EKS1"/>
<organism evidence="2 3">
    <name type="scientific">Wuchereria bancrofti</name>
    <dbReference type="NCBI Taxonomy" id="6293"/>
    <lineage>
        <taxon>Eukaryota</taxon>
        <taxon>Metazoa</taxon>
        <taxon>Ecdysozoa</taxon>
        <taxon>Nematoda</taxon>
        <taxon>Chromadorea</taxon>
        <taxon>Rhabditida</taxon>
        <taxon>Spirurina</taxon>
        <taxon>Spiruromorpha</taxon>
        <taxon>Filarioidea</taxon>
        <taxon>Onchocercidae</taxon>
        <taxon>Wuchereria</taxon>
    </lineage>
</organism>
<keyword evidence="3" id="KW-1185">Reference proteome</keyword>
<name>A0A3P7EKS1_WUCBA</name>
<evidence type="ECO:0000313" key="2">
    <source>
        <dbReference type="EMBL" id="VDM17164.1"/>
    </source>
</evidence>
<sequence length="237" mass="26568">MENIDDNDDDDDDDDNDDDDESGKHIKHSNYPQAITSFGIQKIFPSIEMHTILDQEFSSQIYGKKCFNPAAQQSRSDKYCQPDQFLAFSSSPASPSGAMMMTDLQSKQQILNQEFTTSSASSISSVQKSIMSLESLPTNLDQTKTKETIAFGKFSSVDRKMVQMWQYKTEIPVQLPMKGLSTTRSAICLQSSVATEPILRNQTVRHAISGNDIIDLENSDSGKCYLLFYSFLSFCLQ</sequence>
<feature type="compositionally biased region" description="Acidic residues" evidence="1">
    <location>
        <begin position="1"/>
        <end position="21"/>
    </location>
</feature>
<accession>A0A3P7EKS1</accession>
<protein>
    <submittedName>
        <fullName evidence="2">Uncharacterized protein</fullName>
    </submittedName>
</protein>
<evidence type="ECO:0000313" key="3">
    <source>
        <dbReference type="Proteomes" id="UP000270924"/>
    </source>
</evidence>
<dbReference type="Proteomes" id="UP000270924">
    <property type="component" value="Unassembled WGS sequence"/>
</dbReference>
<dbReference type="InParanoid" id="A0A3P7EKS1"/>
<proteinExistence type="predicted"/>
<evidence type="ECO:0000256" key="1">
    <source>
        <dbReference type="SAM" id="MobiDB-lite"/>
    </source>
</evidence>
<feature type="region of interest" description="Disordered" evidence="1">
    <location>
        <begin position="1"/>
        <end position="30"/>
    </location>
</feature>
<reference evidence="2 3" key="1">
    <citation type="submission" date="2018-11" db="EMBL/GenBank/DDBJ databases">
        <authorList>
            <consortium name="Pathogen Informatics"/>
        </authorList>
    </citation>
    <scope>NUCLEOTIDE SEQUENCE [LARGE SCALE GENOMIC DNA]</scope>
</reference>
<gene>
    <name evidence="2" type="ORF">WBA_LOCUS9642</name>
</gene>